<sequence length="203" mass="22955">MDTPSRAAVGKIAVDTPADLERIKQNFVKVTMEVLEKELTRSKVDDRDALVANAMAWADQTFDLLRANVRINGASEDDREQEEESEPFDEGLDRSIWSLADSRLGWQKKLGELRREVPSEVAARIAKVQGRDEGLVENDVEMHEDVLPGEGDKVLEEQREIVEEAMRSVVAMRTDLVQTIPLQRSRAEKLEDVSESVYKSMKS</sequence>
<accession>A0A0D7BGK7</accession>
<evidence type="ECO:0000313" key="1">
    <source>
        <dbReference type="EMBL" id="KIY69617.1"/>
    </source>
</evidence>
<dbReference type="Proteomes" id="UP000054007">
    <property type="component" value="Unassembled WGS sequence"/>
</dbReference>
<gene>
    <name evidence="1" type="ORF">CYLTODRAFT_420561</name>
</gene>
<protein>
    <submittedName>
        <fullName evidence="1">Uncharacterized protein</fullName>
    </submittedName>
</protein>
<name>A0A0D7BGK7_9AGAR</name>
<proteinExistence type="predicted"/>
<dbReference type="EMBL" id="KN880481">
    <property type="protein sequence ID" value="KIY69617.1"/>
    <property type="molecule type" value="Genomic_DNA"/>
</dbReference>
<reference evidence="1 2" key="1">
    <citation type="journal article" date="2015" name="Fungal Genet. Biol.">
        <title>Evolution of novel wood decay mechanisms in Agaricales revealed by the genome sequences of Fistulina hepatica and Cylindrobasidium torrendii.</title>
        <authorList>
            <person name="Floudas D."/>
            <person name="Held B.W."/>
            <person name="Riley R."/>
            <person name="Nagy L.G."/>
            <person name="Koehler G."/>
            <person name="Ransdell A.S."/>
            <person name="Younus H."/>
            <person name="Chow J."/>
            <person name="Chiniquy J."/>
            <person name="Lipzen A."/>
            <person name="Tritt A."/>
            <person name="Sun H."/>
            <person name="Haridas S."/>
            <person name="LaButti K."/>
            <person name="Ohm R.A."/>
            <person name="Kues U."/>
            <person name="Blanchette R.A."/>
            <person name="Grigoriev I.V."/>
            <person name="Minto R.E."/>
            <person name="Hibbett D.S."/>
        </authorList>
    </citation>
    <scope>NUCLEOTIDE SEQUENCE [LARGE SCALE GENOMIC DNA]</scope>
    <source>
        <strain evidence="1 2">FP15055 ss-10</strain>
    </source>
</reference>
<evidence type="ECO:0000313" key="2">
    <source>
        <dbReference type="Proteomes" id="UP000054007"/>
    </source>
</evidence>
<keyword evidence="2" id="KW-1185">Reference proteome</keyword>
<dbReference type="OrthoDB" id="2135762at2759"/>
<organism evidence="1 2">
    <name type="scientific">Cylindrobasidium torrendii FP15055 ss-10</name>
    <dbReference type="NCBI Taxonomy" id="1314674"/>
    <lineage>
        <taxon>Eukaryota</taxon>
        <taxon>Fungi</taxon>
        <taxon>Dikarya</taxon>
        <taxon>Basidiomycota</taxon>
        <taxon>Agaricomycotina</taxon>
        <taxon>Agaricomycetes</taxon>
        <taxon>Agaricomycetidae</taxon>
        <taxon>Agaricales</taxon>
        <taxon>Marasmiineae</taxon>
        <taxon>Physalacriaceae</taxon>
        <taxon>Cylindrobasidium</taxon>
    </lineage>
</organism>
<dbReference type="AlphaFoldDB" id="A0A0D7BGK7"/>